<sequence>MSFNNRKPYIMKTKFLNQKIAILSLLMLCSCAPEDVSNEYNTNTQQNSQSEQRTRQGNPKAAPFAVASITGCGYGFKVDMTLFALPSNQQFYYQVWDASGTILIDEDTVSQGMNTNWILSPCTDYQFKFWGWPWAGPLTGQAPSQILTGTTDGCGNVFIC</sequence>
<accession>A0ABP3V0G4</accession>
<evidence type="ECO:0000313" key="2">
    <source>
        <dbReference type="EMBL" id="GAA0745295.1"/>
    </source>
</evidence>
<feature type="compositionally biased region" description="Low complexity" evidence="1">
    <location>
        <begin position="40"/>
        <end position="51"/>
    </location>
</feature>
<organism evidence="2 3">
    <name type="scientific">Gaetbulibacter jejuensis</name>
    <dbReference type="NCBI Taxonomy" id="584607"/>
    <lineage>
        <taxon>Bacteria</taxon>
        <taxon>Pseudomonadati</taxon>
        <taxon>Bacteroidota</taxon>
        <taxon>Flavobacteriia</taxon>
        <taxon>Flavobacteriales</taxon>
        <taxon>Flavobacteriaceae</taxon>
        <taxon>Gaetbulibacter</taxon>
    </lineage>
</organism>
<dbReference type="EMBL" id="BAAAGF010000003">
    <property type="protein sequence ID" value="GAA0745295.1"/>
    <property type="molecule type" value="Genomic_DNA"/>
</dbReference>
<gene>
    <name evidence="2" type="ORF">GCM10009431_20220</name>
</gene>
<dbReference type="PROSITE" id="PS51257">
    <property type="entry name" value="PROKAR_LIPOPROTEIN"/>
    <property type="match status" value="1"/>
</dbReference>
<comment type="caution">
    <text evidence="2">The sequence shown here is derived from an EMBL/GenBank/DDBJ whole genome shotgun (WGS) entry which is preliminary data.</text>
</comment>
<proteinExistence type="predicted"/>
<evidence type="ECO:0000256" key="1">
    <source>
        <dbReference type="SAM" id="MobiDB-lite"/>
    </source>
</evidence>
<dbReference type="Proteomes" id="UP001500736">
    <property type="component" value="Unassembled WGS sequence"/>
</dbReference>
<keyword evidence="3" id="KW-1185">Reference proteome</keyword>
<feature type="region of interest" description="Disordered" evidence="1">
    <location>
        <begin position="40"/>
        <end position="59"/>
    </location>
</feature>
<name>A0ABP3V0G4_9FLAO</name>
<evidence type="ECO:0000313" key="3">
    <source>
        <dbReference type="Proteomes" id="UP001500736"/>
    </source>
</evidence>
<protein>
    <submittedName>
        <fullName evidence="2">Uncharacterized protein</fullName>
    </submittedName>
</protein>
<reference evidence="3" key="1">
    <citation type="journal article" date="2019" name="Int. J. Syst. Evol. Microbiol.">
        <title>The Global Catalogue of Microorganisms (GCM) 10K type strain sequencing project: providing services to taxonomists for standard genome sequencing and annotation.</title>
        <authorList>
            <consortium name="The Broad Institute Genomics Platform"/>
            <consortium name="The Broad Institute Genome Sequencing Center for Infectious Disease"/>
            <person name="Wu L."/>
            <person name="Ma J."/>
        </authorList>
    </citation>
    <scope>NUCLEOTIDE SEQUENCE [LARGE SCALE GENOMIC DNA]</scope>
    <source>
        <strain evidence="3">JCM 15976</strain>
    </source>
</reference>